<dbReference type="GO" id="GO:0016787">
    <property type="term" value="F:hydrolase activity"/>
    <property type="evidence" value="ECO:0007669"/>
    <property type="project" value="UniProtKB-KW"/>
</dbReference>
<evidence type="ECO:0000256" key="3">
    <source>
        <dbReference type="SAM" id="MobiDB-lite"/>
    </source>
</evidence>
<evidence type="ECO:0000256" key="2">
    <source>
        <dbReference type="ARBA" id="ARBA00022801"/>
    </source>
</evidence>
<evidence type="ECO:0000313" key="5">
    <source>
        <dbReference type="Proteomes" id="UP000292452"/>
    </source>
</evidence>
<gene>
    <name evidence="4" type="ORF">EYS09_23580</name>
</gene>
<keyword evidence="5" id="KW-1185">Reference proteome</keyword>
<dbReference type="SUPFAM" id="SSF53933">
    <property type="entry name" value="Microbial ribonucleases"/>
    <property type="match status" value="1"/>
</dbReference>
<name>A0A4V2JI59_STRKA</name>
<dbReference type="GeneID" id="97372525"/>
<dbReference type="AlphaFoldDB" id="A0A4V2JI59"/>
<dbReference type="EMBL" id="SIXH01000241">
    <property type="protein sequence ID" value="TBO57271.1"/>
    <property type="molecule type" value="Genomic_DNA"/>
</dbReference>
<dbReference type="InterPro" id="IPR000026">
    <property type="entry name" value="N1-like"/>
</dbReference>
<feature type="region of interest" description="Disordered" evidence="3">
    <location>
        <begin position="31"/>
        <end position="69"/>
    </location>
</feature>
<evidence type="ECO:0000256" key="1">
    <source>
        <dbReference type="ARBA" id="ARBA00022722"/>
    </source>
</evidence>
<dbReference type="InterPro" id="IPR016191">
    <property type="entry name" value="Ribonuclease/ribotoxin"/>
</dbReference>
<dbReference type="OrthoDB" id="5326845at2"/>
<dbReference type="Gene3D" id="3.10.450.30">
    <property type="entry name" value="Microbial ribonucleases"/>
    <property type="match status" value="1"/>
</dbReference>
<dbReference type="RefSeq" id="WP_052853790.1">
    <property type="nucleotide sequence ID" value="NZ_NDXL01000003.1"/>
</dbReference>
<keyword evidence="2" id="KW-0378">Hydrolase</keyword>
<comment type="caution">
    <text evidence="4">The sequence shown here is derived from an EMBL/GenBank/DDBJ whole genome shotgun (WGS) entry which is preliminary data.</text>
</comment>
<proteinExistence type="predicted"/>
<dbReference type="Pfam" id="PF00545">
    <property type="entry name" value="Ribonuclease"/>
    <property type="match status" value="1"/>
</dbReference>
<sequence>MMIRSTSHRATAAVGALLAGLLLVLTGCSTGGGGKGSPHGPAPSGTSATGTRSPGAAGTPGWAKGMPTVPAGQLPSQARDTLRLIDAGGPFPYPKDGTVFGNHERLLPRQSRGYYHEYTVPTPGSKDRGARRIISGDGHETYYTDDHYRSFKAVLR</sequence>
<keyword evidence="1" id="KW-0540">Nuclease</keyword>
<dbReference type="PROSITE" id="PS51257">
    <property type="entry name" value="PROKAR_LIPOPROTEIN"/>
    <property type="match status" value="1"/>
</dbReference>
<dbReference type="Proteomes" id="UP000292452">
    <property type="component" value="Unassembled WGS sequence"/>
</dbReference>
<dbReference type="GO" id="GO:0004521">
    <property type="term" value="F:RNA endonuclease activity"/>
    <property type="evidence" value="ECO:0007669"/>
    <property type="project" value="InterPro"/>
</dbReference>
<reference evidence="4 5" key="1">
    <citation type="submission" date="2019-02" db="EMBL/GenBank/DDBJ databases">
        <title>Draft Genome Sequence of Streptomyces sp. AM-2504, identified by 16S rRNA comparative analysis as a Streptomyces Kasugaensis strain.</title>
        <authorList>
            <person name="Napolioni V."/>
            <person name="Giuliodori A.M."/>
            <person name="Spurio R."/>
            <person name="Fabbretti A."/>
        </authorList>
    </citation>
    <scope>NUCLEOTIDE SEQUENCE [LARGE SCALE GENOMIC DNA]</scope>
    <source>
        <strain evidence="4 5">AM-2504</strain>
    </source>
</reference>
<evidence type="ECO:0000313" key="4">
    <source>
        <dbReference type="EMBL" id="TBO57271.1"/>
    </source>
</evidence>
<dbReference type="GO" id="GO:0003723">
    <property type="term" value="F:RNA binding"/>
    <property type="evidence" value="ECO:0007669"/>
    <property type="project" value="InterPro"/>
</dbReference>
<protein>
    <submittedName>
        <fullName evidence="4">Guanine-specific ribonuclease N1 and T1</fullName>
    </submittedName>
</protein>
<organism evidence="4 5">
    <name type="scientific">Streptomyces kasugaensis</name>
    <dbReference type="NCBI Taxonomy" id="1946"/>
    <lineage>
        <taxon>Bacteria</taxon>
        <taxon>Bacillati</taxon>
        <taxon>Actinomycetota</taxon>
        <taxon>Actinomycetes</taxon>
        <taxon>Kitasatosporales</taxon>
        <taxon>Streptomycetaceae</taxon>
        <taxon>Streptomyces</taxon>
    </lineage>
</organism>
<accession>A0A4V2JI59</accession>